<protein>
    <submittedName>
        <fullName evidence="1">Uncharacterized protein</fullName>
    </submittedName>
</protein>
<dbReference type="Proteomes" id="UP001344888">
    <property type="component" value="Unassembled WGS sequence"/>
</dbReference>
<proteinExistence type="predicted"/>
<dbReference type="EMBL" id="JARSFG010000007">
    <property type="protein sequence ID" value="MEC1177997.1"/>
    <property type="molecule type" value="Genomic_DNA"/>
</dbReference>
<reference evidence="1 2" key="1">
    <citation type="submission" date="2023-03" db="EMBL/GenBank/DDBJ databases">
        <title>Bacillus Genome Sequencing.</title>
        <authorList>
            <person name="Dunlap C."/>
        </authorList>
    </citation>
    <scope>NUCLEOTIDE SEQUENCE [LARGE SCALE GENOMIC DNA]</scope>
    <source>
        <strain evidence="1 2">B-59205</strain>
    </source>
</reference>
<sequence>MTEVVQAVGHNEYQLKYKTDAGLPFIKTKLLPMMTIEPEAQVVIPIK</sequence>
<evidence type="ECO:0000313" key="2">
    <source>
        <dbReference type="Proteomes" id="UP001344888"/>
    </source>
</evidence>
<name>A0AAW9NKY4_9BACL</name>
<organism evidence="1 2">
    <name type="scientific">Metasolibacillus meyeri</name>
    <dbReference type="NCBI Taxonomy" id="1071052"/>
    <lineage>
        <taxon>Bacteria</taxon>
        <taxon>Bacillati</taxon>
        <taxon>Bacillota</taxon>
        <taxon>Bacilli</taxon>
        <taxon>Bacillales</taxon>
        <taxon>Caryophanaceae</taxon>
        <taxon>Metasolibacillus</taxon>
    </lineage>
</organism>
<dbReference type="RefSeq" id="WP_326122514.1">
    <property type="nucleotide sequence ID" value="NZ_JARSFG010000007.1"/>
</dbReference>
<evidence type="ECO:0000313" key="1">
    <source>
        <dbReference type="EMBL" id="MEC1177997.1"/>
    </source>
</evidence>
<gene>
    <name evidence="1" type="ORF">P9B03_05830</name>
</gene>
<keyword evidence="2" id="KW-1185">Reference proteome</keyword>
<dbReference type="AlphaFoldDB" id="A0AAW9NKY4"/>
<accession>A0AAW9NKY4</accession>
<comment type="caution">
    <text evidence="1">The sequence shown here is derived from an EMBL/GenBank/DDBJ whole genome shotgun (WGS) entry which is preliminary data.</text>
</comment>